<dbReference type="EC" id="3.1.1.-" evidence="3"/>
<name>A0A1G8GN54_9ACTN</name>
<gene>
    <name evidence="6" type="ORF">SAMN05421505_12821</name>
</gene>
<organism evidence="6 7">
    <name type="scientific">Sinosporangium album</name>
    <dbReference type="NCBI Taxonomy" id="504805"/>
    <lineage>
        <taxon>Bacteria</taxon>
        <taxon>Bacillati</taxon>
        <taxon>Actinomycetota</taxon>
        <taxon>Actinomycetes</taxon>
        <taxon>Streptosporangiales</taxon>
        <taxon>Streptosporangiaceae</taxon>
        <taxon>Sinosporangium</taxon>
    </lineage>
</organism>
<feature type="chain" id="PRO_5011330938" description="Carboxylic ester hydrolase" evidence="3">
    <location>
        <begin position="24"/>
        <end position="554"/>
    </location>
</feature>
<feature type="region of interest" description="Disordered" evidence="4">
    <location>
        <begin position="84"/>
        <end position="106"/>
    </location>
</feature>
<sequence>MRGFRRPRAVAATVMAGVVSACAVPGPPVPQAGGAGDSDGTVVRTDGGALRGTVRGAARGAATGTAAGGHRVFRGIPYAAPPVGALRWRPPRPSAPWTGTRDAGKPGPMCAQPAEPLSGNAGSDHEDCLYLDVFAPRRADGRKPVMVWLHGGGFVSGSGADYDASSLVEQGDVVVVTVNYRLGVFGFFGYPGLPGSGTFGIEDQQAALRWVRRNIAAFGGDPGNVTLFGQSAGGMCTCAQLTAPGSAGLFHKAIVQSGACTVDWPTGALVPAVPAGSPWGPQGEVAGLGQALAARRGCSTVDCLRAVPAGGSGGLVNDPLAPGVARPAYGSAVLPENPAHALRAGRFHRVPVMMGTTRDEQRLYVAWMYGGAVDRARYASLLAASFGGRAGQVASRYPVAAYASPALAWAAATTDRIWSCPTLAAQREVARHVPTYAYEFADRDAPVIFPGIWAPGFTMGAYHGSELAYLFPIPRGGLNPAQRQLSRVVTRYVTRFARTGDPNGPGTPYWPRFGTRFVQDLAPGPGGIRPVDYEARHQCGFWESVPCSSGGTRR</sequence>
<dbReference type="EMBL" id="FNCN01000028">
    <property type="protein sequence ID" value="SDH95802.1"/>
    <property type="molecule type" value="Genomic_DNA"/>
</dbReference>
<dbReference type="SUPFAM" id="SSF53474">
    <property type="entry name" value="alpha/beta-Hydrolases"/>
    <property type="match status" value="1"/>
</dbReference>
<dbReference type="InterPro" id="IPR019819">
    <property type="entry name" value="Carboxylesterase_B_CS"/>
</dbReference>
<protein>
    <recommendedName>
        <fullName evidence="3">Carboxylic ester hydrolase</fullName>
        <ecNumber evidence="3">3.1.1.-</ecNumber>
    </recommendedName>
</protein>
<evidence type="ECO:0000256" key="4">
    <source>
        <dbReference type="SAM" id="MobiDB-lite"/>
    </source>
</evidence>
<dbReference type="PROSITE" id="PS00941">
    <property type="entry name" value="CARBOXYLESTERASE_B_2"/>
    <property type="match status" value="1"/>
</dbReference>
<keyword evidence="3" id="KW-0732">Signal</keyword>
<evidence type="ECO:0000259" key="5">
    <source>
        <dbReference type="Pfam" id="PF00135"/>
    </source>
</evidence>
<dbReference type="AlphaFoldDB" id="A0A1G8GN54"/>
<dbReference type="Proteomes" id="UP000198923">
    <property type="component" value="Unassembled WGS sequence"/>
</dbReference>
<dbReference type="STRING" id="504805.SAMN05421505_12821"/>
<dbReference type="PROSITE" id="PS00122">
    <property type="entry name" value="CARBOXYLESTERASE_B_1"/>
    <property type="match status" value="1"/>
</dbReference>
<dbReference type="Gene3D" id="3.40.50.1820">
    <property type="entry name" value="alpha/beta hydrolase"/>
    <property type="match status" value="1"/>
</dbReference>
<comment type="similarity">
    <text evidence="1 3">Belongs to the type-B carboxylesterase/lipase family.</text>
</comment>
<reference evidence="6 7" key="1">
    <citation type="submission" date="2016-10" db="EMBL/GenBank/DDBJ databases">
        <authorList>
            <person name="de Groot N.N."/>
        </authorList>
    </citation>
    <scope>NUCLEOTIDE SEQUENCE [LARGE SCALE GENOMIC DNA]</scope>
    <source>
        <strain evidence="6 7">CPCC 201354</strain>
    </source>
</reference>
<evidence type="ECO:0000256" key="2">
    <source>
        <dbReference type="ARBA" id="ARBA00022801"/>
    </source>
</evidence>
<dbReference type="InterPro" id="IPR050309">
    <property type="entry name" value="Type-B_Carboxylest/Lipase"/>
</dbReference>
<evidence type="ECO:0000256" key="3">
    <source>
        <dbReference type="RuleBase" id="RU361235"/>
    </source>
</evidence>
<dbReference type="PROSITE" id="PS51257">
    <property type="entry name" value="PROKAR_LIPOPROTEIN"/>
    <property type="match status" value="1"/>
</dbReference>
<feature type="signal peptide" evidence="3">
    <location>
        <begin position="1"/>
        <end position="23"/>
    </location>
</feature>
<dbReference type="InterPro" id="IPR019826">
    <property type="entry name" value="Carboxylesterase_B_AS"/>
</dbReference>
<dbReference type="InterPro" id="IPR029058">
    <property type="entry name" value="AB_hydrolase_fold"/>
</dbReference>
<dbReference type="GO" id="GO:0016787">
    <property type="term" value="F:hydrolase activity"/>
    <property type="evidence" value="ECO:0007669"/>
    <property type="project" value="UniProtKB-KW"/>
</dbReference>
<evidence type="ECO:0000313" key="6">
    <source>
        <dbReference type="EMBL" id="SDH95802.1"/>
    </source>
</evidence>
<feature type="domain" description="Carboxylesterase type B" evidence="5">
    <location>
        <begin position="41"/>
        <end position="516"/>
    </location>
</feature>
<proteinExistence type="inferred from homology"/>
<keyword evidence="2 3" id="KW-0378">Hydrolase</keyword>
<dbReference type="RefSeq" id="WP_218125987.1">
    <property type="nucleotide sequence ID" value="NZ_FNCN01000028.1"/>
</dbReference>
<dbReference type="Pfam" id="PF00135">
    <property type="entry name" value="COesterase"/>
    <property type="match status" value="1"/>
</dbReference>
<accession>A0A1G8GN54</accession>
<evidence type="ECO:0000313" key="7">
    <source>
        <dbReference type="Proteomes" id="UP000198923"/>
    </source>
</evidence>
<keyword evidence="7" id="KW-1185">Reference proteome</keyword>
<evidence type="ECO:0000256" key="1">
    <source>
        <dbReference type="ARBA" id="ARBA00005964"/>
    </source>
</evidence>
<dbReference type="PANTHER" id="PTHR11559">
    <property type="entry name" value="CARBOXYLESTERASE"/>
    <property type="match status" value="1"/>
</dbReference>
<dbReference type="InterPro" id="IPR002018">
    <property type="entry name" value="CarbesteraseB"/>
</dbReference>